<dbReference type="InterPro" id="IPR036291">
    <property type="entry name" value="NAD(P)-bd_dom_sf"/>
</dbReference>
<gene>
    <name evidence="2" type="ORF">SAMN05444682_11440</name>
</gene>
<evidence type="ECO:0000256" key="1">
    <source>
        <dbReference type="ARBA" id="ARBA00006484"/>
    </source>
</evidence>
<dbReference type="PANTHER" id="PTHR42760">
    <property type="entry name" value="SHORT-CHAIN DEHYDROGENASES/REDUCTASES FAMILY MEMBER"/>
    <property type="match status" value="1"/>
</dbReference>
<dbReference type="CDD" id="cd05233">
    <property type="entry name" value="SDR_c"/>
    <property type="match status" value="1"/>
</dbReference>
<dbReference type="Proteomes" id="UP000198670">
    <property type="component" value="Unassembled WGS sequence"/>
</dbReference>
<dbReference type="AlphaFoldDB" id="A0A1I3U843"/>
<comment type="similarity">
    <text evidence="1">Belongs to the short-chain dehydrogenases/reductases (SDR) family.</text>
</comment>
<evidence type="ECO:0000313" key="2">
    <source>
        <dbReference type="EMBL" id="SFJ79065.1"/>
    </source>
</evidence>
<sequence length="274" mass="28853">MLENLESNQSPLAHKKIVIIGGTTGIGFSAAKAFIRQGAKVICVGRNAVNNQRAADELADSGVVLTGDATLADTAAEAIDLCIRNWGGFDGLYHVAGGSGRKAGDGPLHEITLEGWQHTLNLNLTSVMLSNQAAVKAFLHAKRGGSILNMGSVLAYSPASRYFATHAYAAAKAAIIGFSRSAAAYYSAHDIRINVIAPGLVETPMAQRAAGDAEIMHFIQTKQPLDGGRIAYPTDLDGAACYFMSDFSRFTTGQVLSVDGGWALSDGQLQSTDY</sequence>
<dbReference type="PRINTS" id="PR00080">
    <property type="entry name" value="SDRFAMILY"/>
</dbReference>
<dbReference type="SUPFAM" id="SSF51735">
    <property type="entry name" value="NAD(P)-binding Rossmann-fold domains"/>
    <property type="match status" value="1"/>
</dbReference>
<dbReference type="FunFam" id="3.40.50.720:FF:000084">
    <property type="entry name" value="Short-chain dehydrogenase reductase"/>
    <property type="match status" value="1"/>
</dbReference>
<dbReference type="InterPro" id="IPR020904">
    <property type="entry name" value="Sc_DH/Rdtase_CS"/>
</dbReference>
<dbReference type="GO" id="GO:0016616">
    <property type="term" value="F:oxidoreductase activity, acting on the CH-OH group of donors, NAD or NADP as acceptor"/>
    <property type="evidence" value="ECO:0007669"/>
    <property type="project" value="TreeGrafter"/>
</dbReference>
<dbReference type="PRINTS" id="PR00081">
    <property type="entry name" value="GDHRDH"/>
</dbReference>
<dbReference type="Gene3D" id="3.40.50.720">
    <property type="entry name" value="NAD(P)-binding Rossmann-like Domain"/>
    <property type="match status" value="1"/>
</dbReference>
<dbReference type="InterPro" id="IPR002347">
    <property type="entry name" value="SDR_fam"/>
</dbReference>
<accession>A0A1I3U843</accession>
<organism evidence="2 3">
    <name type="scientific">Parapedobacter indicus</name>
    <dbReference type="NCBI Taxonomy" id="1477437"/>
    <lineage>
        <taxon>Bacteria</taxon>
        <taxon>Pseudomonadati</taxon>
        <taxon>Bacteroidota</taxon>
        <taxon>Sphingobacteriia</taxon>
        <taxon>Sphingobacteriales</taxon>
        <taxon>Sphingobacteriaceae</taxon>
        <taxon>Parapedobacter</taxon>
    </lineage>
</organism>
<dbReference type="OrthoDB" id="9806974at2"/>
<name>A0A1I3U843_9SPHI</name>
<proteinExistence type="inferred from homology"/>
<dbReference type="PROSITE" id="PS00061">
    <property type="entry name" value="ADH_SHORT"/>
    <property type="match status" value="1"/>
</dbReference>
<dbReference type="EMBL" id="FOQO01000014">
    <property type="protein sequence ID" value="SFJ79065.1"/>
    <property type="molecule type" value="Genomic_DNA"/>
</dbReference>
<evidence type="ECO:0000313" key="3">
    <source>
        <dbReference type="Proteomes" id="UP000198670"/>
    </source>
</evidence>
<dbReference type="STRING" id="1477437.SAMN05444682_11440"/>
<keyword evidence="3" id="KW-1185">Reference proteome</keyword>
<dbReference type="RefSeq" id="WP_090631503.1">
    <property type="nucleotide sequence ID" value="NZ_FOQO01000014.1"/>
</dbReference>
<protein>
    <submittedName>
        <fullName evidence="2">NAD(P)-dependent dehydrogenase, short-chain alcohol dehydrogenase family</fullName>
    </submittedName>
</protein>
<dbReference type="Pfam" id="PF13561">
    <property type="entry name" value="adh_short_C2"/>
    <property type="match status" value="1"/>
</dbReference>
<reference evidence="2 3" key="1">
    <citation type="submission" date="2016-10" db="EMBL/GenBank/DDBJ databases">
        <authorList>
            <person name="de Groot N.N."/>
        </authorList>
    </citation>
    <scope>NUCLEOTIDE SEQUENCE [LARGE SCALE GENOMIC DNA]</scope>
    <source>
        <strain evidence="2 3">RK1</strain>
    </source>
</reference>